<dbReference type="CDD" id="cd11650">
    <property type="entry name" value="AT4G37440_like"/>
    <property type="match status" value="1"/>
</dbReference>
<keyword evidence="3" id="KW-1185">Reference proteome</keyword>
<comment type="caution">
    <text evidence="2">The sequence shown here is derived from an EMBL/GenBank/DDBJ whole genome shotgun (WGS) entry which is preliminary data.</text>
</comment>
<evidence type="ECO:0000313" key="2">
    <source>
        <dbReference type="EMBL" id="KAF0927690.1"/>
    </source>
</evidence>
<dbReference type="Proteomes" id="UP000479710">
    <property type="component" value="Unassembled WGS sequence"/>
</dbReference>
<organism evidence="2 3">
    <name type="scientific">Oryza meyeriana var. granulata</name>
    <dbReference type="NCBI Taxonomy" id="110450"/>
    <lineage>
        <taxon>Eukaryota</taxon>
        <taxon>Viridiplantae</taxon>
        <taxon>Streptophyta</taxon>
        <taxon>Embryophyta</taxon>
        <taxon>Tracheophyta</taxon>
        <taxon>Spermatophyta</taxon>
        <taxon>Magnoliopsida</taxon>
        <taxon>Liliopsida</taxon>
        <taxon>Poales</taxon>
        <taxon>Poaceae</taxon>
        <taxon>BOP clade</taxon>
        <taxon>Oryzoideae</taxon>
        <taxon>Oryzeae</taxon>
        <taxon>Oryzinae</taxon>
        <taxon>Oryza</taxon>
        <taxon>Oryza meyeriana</taxon>
    </lineage>
</organism>
<feature type="compositionally biased region" description="Basic and acidic residues" evidence="1">
    <location>
        <begin position="14"/>
        <end position="23"/>
    </location>
</feature>
<evidence type="ECO:0000313" key="3">
    <source>
        <dbReference type="Proteomes" id="UP000479710"/>
    </source>
</evidence>
<dbReference type="InterPro" id="IPR038745">
    <property type="entry name" value="AT4G37440-like"/>
</dbReference>
<dbReference type="EMBL" id="SPHZ02000003">
    <property type="protein sequence ID" value="KAF0927690.1"/>
    <property type="molecule type" value="Genomic_DNA"/>
</dbReference>
<name>A0A6G1EST4_9ORYZ</name>
<evidence type="ECO:0000256" key="1">
    <source>
        <dbReference type="SAM" id="MobiDB-lite"/>
    </source>
</evidence>
<proteinExistence type="predicted"/>
<dbReference type="PANTHER" id="PTHR34057:SF13">
    <property type="entry name" value="OS05G0365200 PROTEIN"/>
    <property type="match status" value="1"/>
</dbReference>
<dbReference type="PANTHER" id="PTHR34057">
    <property type="entry name" value="ELONGATION FACTOR"/>
    <property type="match status" value="1"/>
</dbReference>
<accession>A0A6G1EST4</accession>
<gene>
    <name evidence="2" type="ORF">E2562_035604</name>
</gene>
<sequence length="523" mass="58698">MAAAPAVGGNGNEADEKARDATDQSKSLGRNNCEDVVLPSALRVTVSGGPVETFGSLGNLADDNVQPDEDDDHGNSTEYSSSFGPSCSASDDEMKSDMDGMEVDSPFLGPTHINVDRANSAPSMVRHKQVTAGWKKMVGPIMWRCQWLELHMKNLLSQVAKYDKELALINHEKDLQLETVKADDPKSEQAKLDTQSHERIIMKRRKRKRDEEAVDTSLYLKKHPALSYYENKKSGVETDDSLVEEIESSDDALLENDRVFEQYSLREILLTVDDVQSRILSLQGCLSNARSKYEKLSQCLDHRQVKVTQKSQKVQNHMTSCKKDGRRFLQKTKYLHSLLQKDDLDRPLAVVLPVLDRSTDCVLGYMKKNDAQEDAIQSDTNGITFETIFGKDNLLTNAHVGEFCKESADDVLIYNQAAKEESYQQFEKVKPEKHSELVMPPSKAQNTSADIVDYEQVQETAPVAKQIISGDNQGQKPNKKHGLSVLAKKIKTEKDPSNMKNEKTVLLAVDPRRSKRVRKPKIF</sequence>
<feature type="compositionally biased region" description="Polar residues" evidence="1">
    <location>
        <begin position="76"/>
        <end position="89"/>
    </location>
</feature>
<dbReference type="OrthoDB" id="21648at2759"/>
<feature type="region of interest" description="Disordered" evidence="1">
    <location>
        <begin position="1"/>
        <end position="34"/>
    </location>
</feature>
<reference evidence="2 3" key="1">
    <citation type="submission" date="2019-11" db="EMBL/GenBank/DDBJ databases">
        <title>Whole genome sequence of Oryza granulata.</title>
        <authorList>
            <person name="Li W."/>
        </authorList>
    </citation>
    <scope>NUCLEOTIDE SEQUENCE [LARGE SCALE GENOMIC DNA]</scope>
    <source>
        <strain evidence="3">cv. Menghai</strain>
        <tissue evidence="2">Leaf</tissue>
    </source>
</reference>
<feature type="region of interest" description="Disordered" evidence="1">
    <location>
        <begin position="48"/>
        <end position="96"/>
    </location>
</feature>
<dbReference type="AlphaFoldDB" id="A0A6G1EST4"/>
<protein>
    <submittedName>
        <fullName evidence="2">Uncharacterized protein</fullName>
    </submittedName>
</protein>